<keyword evidence="3" id="KW-1185">Reference proteome</keyword>
<organism evidence="2 3">
    <name type="scientific">Tetradesmus obliquus</name>
    <name type="common">Green alga</name>
    <name type="synonym">Acutodesmus obliquus</name>
    <dbReference type="NCBI Taxonomy" id="3088"/>
    <lineage>
        <taxon>Eukaryota</taxon>
        <taxon>Viridiplantae</taxon>
        <taxon>Chlorophyta</taxon>
        <taxon>core chlorophytes</taxon>
        <taxon>Chlorophyceae</taxon>
        <taxon>CS clade</taxon>
        <taxon>Sphaeropleales</taxon>
        <taxon>Scenedesmaceae</taxon>
        <taxon>Tetradesmus</taxon>
    </lineage>
</organism>
<feature type="coiled-coil region" evidence="1">
    <location>
        <begin position="1006"/>
        <end position="1057"/>
    </location>
</feature>
<evidence type="ECO:0000313" key="2">
    <source>
        <dbReference type="EMBL" id="WIA18574.1"/>
    </source>
</evidence>
<sequence length="1151" mass="119520">MEDRLLLAEGRAAAAERAALEAARSAELTSRRVHDVTSELARASAEVSDSRGRHDAAMAMQQQLQQQVTALSVELHKLQVAAAETHATAAEGSWSGGQLRQQLVAMTEQIARQANLLKDMAALAVEIEGYRQEASAAGVNLRSDVERLQARLAGESASIEGLRQGVAAAAQQEAAALAGLQARVQELNNSLRSHQQQLAAAEAGRRSDAAAASASLSQLQQQLAEGEAGLLRRMTGMLESRAQEVAAALTGVEQRSNERDEQSRRAVESSLSALLSASLASEAAGLERLAVLEGGLSGVAQAAAAAQAALADAASQGLSQLSSAVATGRLAVEGREAELREEINAALRKMRAYARDMEESLDRERVKLEEVMRAEIKARKHHDKALADGLAAAEARAASELAAQAQKCEAAMAALEKKSEGLSQGQQQLATKQTELAGSCQALDKDSKALAGKLDSQALPGIGRLQEALQQLEQRQAATAVQLQADAAATRGQVAQLRQWFDANQVDAQLADEVLRQEVAEQLAAAAAASKLQLTELAGQLDSQGAQLRAQLQDAQQALAADQEALATKGDQQFKSAQAELERLSTTVTSLSSSSAAAEQQAAVTARLLQQLQQQSEQLHGKQNEQAVQLASAQDAISHKLLDVEAAASMAVTHVAGEIAAAKAEVMSIVDGHTGNLEAAADDIARIKQAELEGLSERVAGQGLALDEARQSLSGSWQAAAEGLAGRLDDAERAADGLQERLAGLEDKVAGELADRELLAKWEASAAATASQLSQLQSAEADLVGQLQQLVFQVGELQSGTTAAAAAVDSLQKQVESLSSACTGSVSRPALVIELDLVRKEIQEAAAAGRADAAAQAAALSSSLQQAQAALRSEFDDKLNETELALTGRVQSDLAGKAAAASQLEAQLEGLRSEWRAAVESSGAAAAAQLELLQQQLAALATAQQAQGRELLEQAAAAAGSALTERLGAFKASLLAELEGGLLGAWGSQLKVAAAAEAAQQVDAGLQANEQRLREAQAALLEQKLAGAVGAEVAARLQELKEELRQQVAAKAAADAAEAYASTKKEMTSGLEKKMHAALDAALVTLKTEAAETAKRAAAAHAAQLAAAGGGSAAAGGSAEVAAAVGELRRDFEDMRGAIKRNAQWLLQAPA</sequence>
<proteinExistence type="predicted"/>
<keyword evidence="1" id="KW-0175">Coiled coil</keyword>
<accession>A0ABY8UBV2</accession>
<protein>
    <submittedName>
        <fullName evidence="2">Uncharacterized protein</fullName>
    </submittedName>
</protein>
<dbReference type="Proteomes" id="UP001244341">
    <property type="component" value="Chromosome 9b"/>
</dbReference>
<reference evidence="2 3" key="1">
    <citation type="submission" date="2023-05" db="EMBL/GenBank/DDBJ databases">
        <title>A 100% complete, gapless, phased diploid assembly of the Scenedesmus obliquus UTEX 3031 genome.</title>
        <authorList>
            <person name="Biondi T.C."/>
            <person name="Hanschen E.R."/>
            <person name="Kwon T."/>
            <person name="Eng W."/>
            <person name="Kruse C.P.S."/>
            <person name="Koehler S.I."/>
            <person name="Kunde Y."/>
            <person name="Gleasner C.D."/>
            <person name="You Mak K.T."/>
            <person name="Polle J."/>
            <person name="Hovde B.T."/>
            <person name="Starkenburg S.R."/>
        </authorList>
    </citation>
    <scope>NUCLEOTIDE SEQUENCE [LARGE SCALE GENOMIC DNA]</scope>
    <source>
        <strain evidence="2 3">DOE0152z</strain>
    </source>
</reference>
<feature type="coiled-coil region" evidence="1">
    <location>
        <begin position="721"/>
        <end position="755"/>
    </location>
</feature>
<dbReference type="Gene3D" id="1.10.287.1490">
    <property type="match status" value="1"/>
</dbReference>
<gene>
    <name evidence="2" type="ORF">OEZ85_010016</name>
</gene>
<evidence type="ECO:0000256" key="1">
    <source>
        <dbReference type="SAM" id="Coils"/>
    </source>
</evidence>
<dbReference type="EMBL" id="CP126216">
    <property type="protein sequence ID" value="WIA18574.1"/>
    <property type="molecule type" value="Genomic_DNA"/>
</dbReference>
<feature type="coiled-coil region" evidence="1">
    <location>
        <begin position="595"/>
        <end position="625"/>
    </location>
</feature>
<evidence type="ECO:0000313" key="3">
    <source>
        <dbReference type="Proteomes" id="UP001244341"/>
    </source>
</evidence>
<feature type="coiled-coil region" evidence="1">
    <location>
        <begin position="170"/>
        <end position="204"/>
    </location>
</feature>
<name>A0ABY8UBV2_TETOB</name>
<feature type="coiled-coil region" evidence="1">
    <location>
        <begin position="336"/>
        <end position="374"/>
    </location>
</feature>